<gene>
    <name evidence="1" type="ORF">Pa4123_50240</name>
</gene>
<proteinExistence type="predicted"/>
<evidence type="ECO:0000313" key="1">
    <source>
        <dbReference type="EMBL" id="GLH99748.1"/>
    </source>
</evidence>
<dbReference type="SUPFAM" id="SSF143212">
    <property type="entry name" value="Rv2632c-like"/>
    <property type="match status" value="1"/>
</dbReference>
<name>A0ABQ5QYX1_9ACTN</name>
<dbReference type="Gene3D" id="3.30.160.240">
    <property type="entry name" value="Rv1738"/>
    <property type="match status" value="1"/>
</dbReference>
<evidence type="ECO:0000313" key="2">
    <source>
        <dbReference type="Proteomes" id="UP001144280"/>
    </source>
</evidence>
<dbReference type="RefSeq" id="WP_281899624.1">
    <property type="nucleotide sequence ID" value="NZ_BSDI01000027.1"/>
</dbReference>
<sequence length="91" mass="10184">MTHARRWTVDIYIDEHEDERRTRAEARLINQDRVGVAGVGLARRNPVDPEVPEIGDELAVSRALSDLAHQLLDAAAGDIEQLTHDRPRLPG</sequence>
<accession>A0ABQ5QYX1</accession>
<dbReference type="InterPro" id="IPR038070">
    <property type="entry name" value="Rv2632c-like_sf"/>
</dbReference>
<reference evidence="1" key="1">
    <citation type="submission" date="2022-12" db="EMBL/GenBank/DDBJ databases">
        <title>New Phytohabitans aurantiacus sp. RD004123 nov., an actinomycete isolated from soil.</title>
        <authorList>
            <person name="Triningsih D.W."/>
            <person name="Harunari E."/>
            <person name="Igarashi Y."/>
        </authorList>
    </citation>
    <scope>NUCLEOTIDE SEQUENCE</scope>
    <source>
        <strain evidence="1">RD004123</strain>
    </source>
</reference>
<dbReference type="Pfam" id="PF08962">
    <property type="entry name" value="Rv2632c-like"/>
    <property type="match status" value="1"/>
</dbReference>
<keyword evidence="2" id="KW-1185">Reference proteome</keyword>
<protein>
    <recommendedName>
        <fullName evidence="3">DUF1876 domain-containing protein</fullName>
    </recommendedName>
</protein>
<dbReference type="EMBL" id="BSDI01000027">
    <property type="protein sequence ID" value="GLH99748.1"/>
    <property type="molecule type" value="Genomic_DNA"/>
</dbReference>
<dbReference type="InterPro" id="IPR015057">
    <property type="entry name" value="Rv2632c-like"/>
</dbReference>
<evidence type="ECO:0008006" key="3">
    <source>
        <dbReference type="Google" id="ProtNLM"/>
    </source>
</evidence>
<comment type="caution">
    <text evidence="1">The sequence shown here is derived from an EMBL/GenBank/DDBJ whole genome shotgun (WGS) entry which is preliminary data.</text>
</comment>
<dbReference type="Proteomes" id="UP001144280">
    <property type="component" value="Unassembled WGS sequence"/>
</dbReference>
<organism evidence="1 2">
    <name type="scientific">Phytohabitans aurantiacus</name>
    <dbReference type="NCBI Taxonomy" id="3016789"/>
    <lineage>
        <taxon>Bacteria</taxon>
        <taxon>Bacillati</taxon>
        <taxon>Actinomycetota</taxon>
        <taxon>Actinomycetes</taxon>
        <taxon>Micromonosporales</taxon>
        <taxon>Micromonosporaceae</taxon>
    </lineage>
</organism>